<accession>A0A9X0DMM9</accession>
<dbReference type="Proteomes" id="UP001152300">
    <property type="component" value="Unassembled WGS sequence"/>
</dbReference>
<dbReference type="OrthoDB" id="5296287at2759"/>
<evidence type="ECO:0000313" key="2">
    <source>
        <dbReference type="Proteomes" id="UP001152300"/>
    </source>
</evidence>
<protein>
    <submittedName>
        <fullName evidence="1">Uncharacterized protein</fullName>
    </submittedName>
</protein>
<reference evidence="1" key="1">
    <citation type="submission" date="2022-11" db="EMBL/GenBank/DDBJ databases">
        <title>Genome Resource of Sclerotinia nivalis Strain SnTB1, a Plant Pathogen Isolated from American Ginseng.</title>
        <authorList>
            <person name="Fan S."/>
        </authorList>
    </citation>
    <scope>NUCLEOTIDE SEQUENCE</scope>
    <source>
        <strain evidence="1">SnTB1</strain>
    </source>
</reference>
<comment type="caution">
    <text evidence="1">The sequence shown here is derived from an EMBL/GenBank/DDBJ whole genome shotgun (WGS) entry which is preliminary data.</text>
</comment>
<proteinExistence type="predicted"/>
<keyword evidence="2" id="KW-1185">Reference proteome</keyword>
<sequence length="105" mass="11869">MEVKQTLDIEGASSSLQTQVTTVLIQHDGNQFENLVDFNHEDPENPFNWSSRHRSMIITPISLTELLTMLGTIMCAPNAPQILDDFHSIALSIRHCLCLFGSWEK</sequence>
<gene>
    <name evidence="1" type="ORF">OCU04_002501</name>
</gene>
<dbReference type="AlphaFoldDB" id="A0A9X0DMM9"/>
<organism evidence="1 2">
    <name type="scientific">Sclerotinia nivalis</name>
    <dbReference type="NCBI Taxonomy" id="352851"/>
    <lineage>
        <taxon>Eukaryota</taxon>
        <taxon>Fungi</taxon>
        <taxon>Dikarya</taxon>
        <taxon>Ascomycota</taxon>
        <taxon>Pezizomycotina</taxon>
        <taxon>Leotiomycetes</taxon>
        <taxon>Helotiales</taxon>
        <taxon>Sclerotiniaceae</taxon>
        <taxon>Sclerotinia</taxon>
    </lineage>
</organism>
<dbReference type="EMBL" id="JAPEIS010000002">
    <property type="protein sequence ID" value="KAJ8068809.1"/>
    <property type="molecule type" value="Genomic_DNA"/>
</dbReference>
<name>A0A9X0DMM9_9HELO</name>
<evidence type="ECO:0000313" key="1">
    <source>
        <dbReference type="EMBL" id="KAJ8068809.1"/>
    </source>
</evidence>